<proteinExistence type="predicted"/>
<dbReference type="Proteomes" id="UP000821845">
    <property type="component" value="Chromosome 3"/>
</dbReference>
<name>A0ACB7SNT5_HYAAI</name>
<accession>A0ACB7SNT5</accession>
<protein>
    <submittedName>
        <fullName evidence="1">Uncharacterized protein</fullName>
    </submittedName>
</protein>
<organism evidence="1 2">
    <name type="scientific">Hyalomma asiaticum</name>
    <name type="common">Tick</name>
    <dbReference type="NCBI Taxonomy" id="266040"/>
    <lineage>
        <taxon>Eukaryota</taxon>
        <taxon>Metazoa</taxon>
        <taxon>Ecdysozoa</taxon>
        <taxon>Arthropoda</taxon>
        <taxon>Chelicerata</taxon>
        <taxon>Arachnida</taxon>
        <taxon>Acari</taxon>
        <taxon>Parasitiformes</taxon>
        <taxon>Ixodida</taxon>
        <taxon>Ixodoidea</taxon>
        <taxon>Ixodidae</taxon>
        <taxon>Hyalomminae</taxon>
        <taxon>Hyalomma</taxon>
    </lineage>
</organism>
<keyword evidence="2" id="KW-1185">Reference proteome</keyword>
<evidence type="ECO:0000313" key="1">
    <source>
        <dbReference type="EMBL" id="KAH6935616.1"/>
    </source>
</evidence>
<sequence length="85" mass="9501">MESGNTHLVLAMALKVFSVHHTHGRLSTVQGMFQVVESAKHELRHLRSEEMFDRLFEHLAGTSGGTTEIQTASHQGEMEHQGSFN</sequence>
<evidence type="ECO:0000313" key="2">
    <source>
        <dbReference type="Proteomes" id="UP000821845"/>
    </source>
</evidence>
<comment type="caution">
    <text evidence="1">The sequence shown here is derived from an EMBL/GenBank/DDBJ whole genome shotgun (WGS) entry which is preliminary data.</text>
</comment>
<gene>
    <name evidence="1" type="ORF">HPB50_007067</name>
</gene>
<dbReference type="EMBL" id="CM023483">
    <property type="protein sequence ID" value="KAH6935616.1"/>
    <property type="molecule type" value="Genomic_DNA"/>
</dbReference>
<reference evidence="1" key="1">
    <citation type="submission" date="2020-05" db="EMBL/GenBank/DDBJ databases">
        <title>Large-scale comparative analyses of tick genomes elucidate their genetic diversity and vector capacities.</title>
        <authorList>
            <person name="Jia N."/>
            <person name="Wang J."/>
            <person name="Shi W."/>
            <person name="Du L."/>
            <person name="Sun Y."/>
            <person name="Zhan W."/>
            <person name="Jiang J."/>
            <person name="Wang Q."/>
            <person name="Zhang B."/>
            <person name="Ji P."/>
            <person name="Sakyi L.B."/>
            <person name="Cui X."/>
            <person name="Yuan T."/>
            <person name="Jiang B."/>
            <person name="Yang W."/>
            <person name="Lam T.T.-Y."/>
            <person name="Chang Q."/>
            <person name="Ding S."/>
            <person name="Wang X."/>
            <person name="Zhu J."/>
            <person name="Ruan X."/>
            <person name="Zhao L."/>
            <person name="Wei J."/>
            <person name="Que T."/>
            <person name="Du C."/>
            <person name="Cheng J."/>
            <person name="Dai P."/>
            <person name="Han X."/>
            <person name="Huang E."/>
            <person name="Gao Y."/>
            <person name="Liu J."/>
            <person name="Shao H."/>
            <person name="Ye R."/>
            <person name="Li L."/>
            <person name="Wei W."/>
            <person name="Wang X."/>
            <person name="Wang C."/>
            <person name="Yang T."/>
            <person name="Huo Q."/>
            <person name="Li W."/>
            <person name="Guo W."/>
            <person name="Chen H."/>
            <person name="Zhou L."/>
            <person name="Ni X."/>
            <person name="Tian J."/>
            <person name="Zhou Y."/>
            <person name="Sheng Y."/>
            <person name="Liu T."/>
            <person name="Pan Y."/>
            <person name="Xia L."/>
            <person name="Li J."/>
            <person name="Zhao F."/>
            <person name="Cao W."/>
        </authorList>
    </citation>
    <scope>NUCLEOTIDE SEQUENCE</scope>
    <source>
        <strain evidence="1">Hyas-2018</strain>
    </source>
</reference>